<dbReference type="InterPro" id="IPR005545">
    <property type="entry name" value="YCII"/>
</dbReference>
<sequence>MKYVILIYTNAKNWEHPIFAQTPEFLALPDDERERLLREDDEVIREIHESGELVTAGALADPMNTMTVQRRDGAPMTTDGPYMEAKEQLAGFFVVDCETPERAAEIAGRFPDTRFSPIEVRPIMEMSGQEM</sequence>
<feature type="domain" description="YCII-related" evidence="2">
    <location>
        <begin position="1"/>
        <end position="126"/>
    </location>
</feature>
<reference evidence="3 4" key="1">
    <citation type="submission" date="2020-02" db="EMBL/GenBank/DDBJ databases">
        <authorList>
            <person name="Li X.-J."/>
            <person name="Han X.-M."/>
        </authorList>
    </citation>
    <scope>NUCLEOTIDE SEQUENCE [LARGE SCALE GENOMIC DNA]</scope>
    <source>
        <strain evidence="3 4">CCTCC AB 2017055</strain>
    </source>
</reference>
<dbReference type="Proteomes" id="UP000475214">
    <property type="component" value="Unassembled WGS sequence"/>
</dbReference>
<dbReference type="SUPFAM" id="SSF54909">
    <property type="entry name" value="Dimeric alpha+beta barrel"/>
    <property type="match status" value="1"/>
</dbReference>
<dbReference type="InterPro" id="IPR011008">
    <property type="entry name" value="Dimeric_a/b-barrel"/>
</dbReference>
<organism evidence="3 4">
    <name type="scientific">Phytoactinopolyspora halotolerans</name>
    <dbReference type="NCBI Taxonomy" id="1981512"/>
    <lineage>
        <taxon>Bacteria</taxon>
        <taxon>Bacillati</taxon>
        <taxon>Actinomycetota</taxon>
        <taxon>Actinomycetes</taxon>
        <taxon>Jiangellales</taxon>
        <taxon>Jiangellaceae</taxon>
        <taxon>Phytoactinopolyspora</taxon>
    </lineage>
</organism>
<dbReference type="AlphaFoldDB" id="A0A6L9SEA3"/>
<evidence type="ECO:0000256" key="1">
    <source>
        <dbReference type="ARBA" id="ARBA00007689"/>
    </source>
</evidence>
<dbReference type="Gene3D" id="3.30.70.1060">
    <property type="entry name" value="Dimeric alpha+beta barrel"/>
    <property type="match status" value="1"/>
</dbReference>
<accession>A0A6L9SEA3</accession>
<dbReference type="EMBL" id="JAAGOA010000014">
    <property type="protein sequence ID" value="NEE02410.1"/>
    <property type="molecule type" value="Genomic_DNA"/>
</dbReference>
<evidence type="ECO:0000313" key="3">
    <source>
        <dbReference type="EMBL" id="NEE02410.1"/>
    </source>
</evidence>
<dbReference type="PANTHER" id="PTHR35174">
    <property type="entry name" value="BLL7171 PROTEIN-RELATED"/>
    <property type="match status" value="1"/>
</dbReference>
<comment type="caution">
    <text evidence="3">The sequence shown here is derived from an EMBL/GenBank/DDBJ whole genome shotgun (WGS) entry which is preliminary data.</text>
</comment>
<dbReference type="PANTHER" id="PTHR35174:SF3">
    <property type="entry name" value="BLL7171 PROTEIN"/>
    <property type="match status" value="1"/>
</dbReference>
<comment type="similarity">
    <text evidence="1">Belongs to the YciI family.</text>
</comment>
<gene>
    <name evidence="3" type="ORF">G1H10_19735</name>
</gene>
<proteinExistence type="inferred from homology"/>
<dbReference type="RefSeq" id="WP_163740910.1">
    <property type="nucleotide sequence ID" value="NZ_JAAGOA010000014.1"/>
</dbReference>
<dbReference type="Pfam" id="PF03795">
    <property type="entry name" value="YCII"/>
    <property type="match status" value="1"/>
</dbReference>
<name>A0A6L9SEA3_9ACTN</name>
<protein>
    <submittedName>
        <fullName evidence="3">YciI family protein</fullName>
    </submittedName>
</protein>
<keyword evidence="4" id="KW-1185">Reference proteome</keyword>
<evidence type="ECO:0000313" key="4">
    <source>
        <dbReference type="Proteomes" id="UP000475214"/>
    </source>
</evidence>
<evidence type="ECO:0000259" key="2">
    <source>
        <dbReference type="Pfam" id="PF03795"/>
    </source>
</evidence>